<dbReference type="AlphaFoldDB" id="A0A2I0W7W0"/>
<organism evidence="2 3">
    <name type="scientific">Dendrobium catenatum</name>
    <dbReference type="NCBI Taxonomy" id="906689"/>
    <lineage>
        <taxon>Eukaryota</taxon>
        <taxon>Viridiplantae</taxon>
        <taxon>Streptophyta</taxon>
        <taxon>Embryophyta</taxon>
        <taxon>Tracheophyta</taxon>
        <taxon>Spermatophyta</taxon>
        <taxon>Magnoliopsida</taxon>
        <taxon>Liliopsida</taxon>
        <taxon>Asparagales</taxon>
        <taxon>Orchidaceae</taxon>
        <taxon>Epidendroideae</taxon>
        <taxon>Malaxideae</taxon>
        <taxon>Dendrobiinae</taxon>
        <taxon>Dendrobium</taxon>
    </lineage>
</organism>
<keyword evidence="3" id="KW-1185">Reference proteome</keyword>
<evidence type="ECO:0000259" key="1">
    <source>
        <dbReference type="PROSITE" id="PS50878"/>
    </source>
</evidence>
<protein>
    <submittedName>
        <fullName evidence="2">Ribonuclease H protein</fullName>
    </submittedName>
</protein>
<dbReference type="PANTHER" id="PTHR33116">
    <property type="entry name" value="REVERSE TRANSCRIPTASE ZINC-BINDING DOMAIN-CONTAINING PROTEIN-RELATED-RELATED"/>
    <property type="match status" value="1"/>
</dbReference>
<feature type="domain" description="Reverse transcriptase" evidence="1">
    <location>
        <begin position="1"/>
        <end position="174"/>
    </location>
</feature>
<reference evidence="2 3" key="1">
    <citation type="journal article" date="2016" name="Sci. Rep.">
        <title>The Dendrobium catenatum Lindl. genome sequence provides insights into polysaccharide synthase, floral development and adaptive evolution.</title>
        <authorList>
            <person name="Zhang G.Q."/>
            <person name="Xu Q."/>
            <person name="Bian C."/>
            <person name="Tsai W.C."/>
            <person name="Yeh C.M."/>
            <person name="Liu K.W."/>
            <person name="Yoshida K."/>
            <person name="Zhang L.S."/>
            <person name="Chang S.B."/>
            <person name="Chen F."/>
            <person name="Shi Y."/>
            <person name="Su Y.Y."/>
            <person name="Zhang Y.Q."/>
            <person name="Chen L.J."/>
            <person name="Yin Y."/>
            <person name="Lin M."/>
            <person name="Huang H."/>
            <person name="Deng H."/>
            <person name="Wang Z.W."/>
            <person name="Zhu S.L."/>
            <person name="Zhao X."/>
            <person name="Deng C."/>
            <person name="Niu S.C."/>
            <person name="Huang J."/>
            <person name="Wang M."/>
            <person name="Liu G.H."/>
            <person name="Yang H.J."/>
            <person name="Xiao X.J."/>
            <person name="Hsiao Y.Y."/>
            <person name="Wu W.L."/>
            <person name="Chen Y.Y."/>
            <person name="Mitsuda N."/>
            <person name="Ohme-Takagi M."/>
            <person name="Luo Y.B."/>
            <person name="Van de Peer Y."/>
            <person name="Liu Z.J."/>
        </authorList>
    </citation>
    <scope>NUCLEOTIDE SEQUENCE [LARGE SCALE GENOMIC DNA]</scope>
    <source>
        <tissue evidence="2">The whole plant</tissue>
    </source>
</reference>
<dbReference type="EMBL" id="KZ502861">
    <property type="protein sequence ID" value="PKU71745.1"/>
    <property type="molecule type" value="Genomic_DNA"/>
</dbReference>
<evidence type="ECO:0000313" key="3">
    <source>
        <dbReference type="Proteomes" id="UP000233837"/>
    </source>
</evidence>
<dbReference type="STRING" id="906689.A0A2I0W7W0"/>
<dbReference type="PANTHER" id="PTHR33116:SF86">
    <property type="entry name" value="REVERSE TRANSCRIPTASE DOMAIN-CONTAINING PROTEIN"/>
    <property type="match status" value="1"/>
</dbReference>
<proteinExistence type="predicted"/>
<name>A0A2I0W7W0_9ASPA</name>
<dbReference type="Pfam" id="PF00078">
    <property type="entry name" value="RVT_1"/>
    <property type="match status" value="1"/>
</dbReference>
<accession>A0A2I0W7W0</accession>
<reference evidence="2 3" key="2">
    <citation type="journal article" date="2017" name="Nature">
        <title>The Apostasia genome and the evolution of orchids.</title>
        <authorList>
            <person name="Zhang G.Q."/>
            <person name="Liu K.W."/>
            <person name="Li Z."/>
            <person name="Lohaus R."/>
            <person name="Hsiao Y.Y."/>
            <person name="Niu S.C."/>
            <person name="Wang J.Y."/>
            <person name="Lin Y.C."/>
            <person name="Xu Q."/>
            <person name="Chen L.J."/>
            <person name="Yoshida K."/>
            <person name="Fujiwara S."/>
            <person name="Wang Z.W."/>
            <person name="Zhang Y.Q."/>
            <person name="Mitsuda N."/>
            <person name="Wang M."/>
            <person name="Liu G.H."/>
            <person name="Pecoraro L."/>
            <person name="Huang H.X."/>
            <person name="Xiao X.J."/>
            <person name="Lin M."/>
            <person name="Wu X.Y."/>
            <person name="Wu W.L."/>
            <person name="Chen Y.Y."/>
            <person name="Chang S.B."/>
            <person name="Sakamoto S."/>
            <person name="Ohme-Takagi M."/>
            <person name="Yagi M."/>
            <person name="Zeng S.J."/>
            <person name="Shen C.Y."/>
            <person name="Yeh C.M."/>
            <person name="Luo Y.B."/>
            <person name="Tsai W.C."/>
            <person name="Van de Peer Y."/>
            <person name="Liu Z.J."/>
        </authorList>
    </citation>
    <scope>NUCLEOTIDE SEQUENCE [LARGE SCALE GENOMIC DNA]</scope>
    <source>
        <tissue evidence="2">The whole plant</tissue>
    </source>
</reference>
<sequence length="508" mass="58384">MEQAYDKMSWRTLELVLMKGFPLKFRNWVLSCVTSPRFSILVNGTLTEGITAGCRFRQGCPLSPYLFIICSELLSLHFHQNYQELGVQIRTGGPLVSHLLYADDVLFFAGVTTANVRKFSTILDDYCGWTGQRINMNKSAIMFSRLVPSSTKTRLAKLAGCRKVEEMDYLGVKFLMRRLTKADFNSLIHKVNTLTISWGTRHLSLAGRITMINSVLIPLSTYTVTHTLMPRGVLAEVERLCRRFLWDKDMEHKSMHYAAWGDITRPRRYGGLGFHASHKWVGPLRARIAWDFLNKPQNLFQRCMRHTYGAWPWQQNHKRGESGGWRIICNGADSLSSVVRWKVCNGVEIDIVNHIWILDLAISLWPTFCNIERIEGCSVSDFITLDNCWDHRKLLGGFGEALVDRICDVKIWTDTNADSLELIKSPIGTSISAICYDSLFQCEEDQVCTILKLGLKPRERIFWWRVYMELIPTCGWLHRRGYCADVFCPMGCNQVEDLNHVMTQCKQL</sequence>
<dbReference type="InterPro" id="IPR000477">
    <property type="entry name" value="RT_dom"/>
</dbReference>
<evidence type="ECO:0000313" key="2">
    <source>
        <dbReference type="EMBL" id="PKU71745.1"/>
    </source>
</evidence>
<gene>
    <name evidence="2" type="ORF">MA16_Dca027704</name>
</gene>
<dbReference type="Proteomes" id="UP000233837">
    <property type="component" value="Unassembled WGS sequence"/>
</dbReference>
<dbReference type="PROSITE" id="PS50878">
    <property type="entry name" value="RT_POL"/>
    <property type="match status" value="1"/>
</dbReference>